<dbReference type="OMA" id="ICDETIV"/>
<dbReference type="GlyGen" id="Q54J84">
    <property type="glycosylation" value="1 site"/>
</dbReference>
<feature type="domain" description="SCP" evidence="3">
    <location>
        <begin position="24"/>
        <end position="165"/>
    </location>
</feature>
<dbReference type="InterPro" id="IPR013128">
    <property type="entry name" value="Peptidase_C1A"/>
</dbReference>
<dbReference type="RefSeq" id="XP_636852.1">
    <property type="nucleotide sequence ID" value="XM_631760.1"/>
</dbReference>
<dbReference type="SMR" id="Q54J84"/>
<dbReference type="CDD" id="cd02248">
    <property type="entry name" value="Peptidase_C1A"/>
    <property type="match status" value="1"/>
</dbReference>
<evidence type="ECO:0008006" key="7">
    <source>
        <dbReference type="Google" id="ProtNLM"/>
    </source>
</evidence>
<dbReference type="InterPro" id="IPR000668">
    <property type="entry name" value="Peptidase_C1A_C"/>
</dbReference>
<evidence type="ECO:0000313" key="6">
    <source>
        <dbReference type="Proteomes" id="UP000002195"/>
    </source>
</evidence>
<dbReference type="Pfam" id="PF00188">
    <property type="entry name" value="CAP"/>
    <property type="match status" value="1"/>
</dbReference>
<dbReference type="EMBL" id="AAFI02000109">
    <property type="protein sequence ID" value="EAL63341.1"/>
    <property type="molecule type" value="Genomic_DNA"/>
</dbReference>
<dbReference type="GO" id="GO:0008656">
    <property type="term" value="F:cysteine-type endopeptidase activator activity involved in apoptotic process"/>
    <property type="evidence" value="ECO:0000318"/>
    <property type="project" value="GO_Central"/>
</dbReference>
<dbReference type="GeneID" id="8626520"/>
<proteinExistence type="inferred from homology"/>
<dbReference type="Gene3D" id="3.90.70.10">
    <property type="entry name" value="Cysteine proteinases"/>
    <property type="match status" value="1"/>
</dbReference>
<dbReference type="InParanoid" id="Q54J84"/>
<evidence type="ECO:0000259" key="4">
    <source>
        <dbReference type="SMART" id="SM00645"/>
    </source>
</evidence>
<evidence type="ECO:0000259" key="3">
    <source>
        <dbReference type="SMART" id="SM00198"/>
    </source>
</evidence>
<dbReference type="InterPro" id="IPR014044">
    <property type="entry name" value="CAP_dom"/>
</dbReference>
<dbReference type="SUPFAM" id="SSF55797">
    <property type="entry name" value="PR-1-like"/>
    <property type="match status" value="1"/>
</dbReference>
<comment type="caution">
    <text evidence="5">The sequence shown here is derived from an EMBL/GenBank/DDBJ whole genome shotgun (WGS) entry which is preliminary data.</text>
</comment>
<organism evidence="5 6">
    <name type="scientific">Dictyostelium discoideum</name>
    <name type="common">Social amoeba</name>
    <dbReference type="NCBI Taxonomy" id="44689"/>
    <lineage>
        <taxon>Eukaryota</taxon>
        <taxon>Amoebozoa</taxon>
        <taxon>Evosea</taxon>
        <taxon>Eumycetozoa</taxon>
        <taxon>Dictyostelia</taxon>
        <taxon>Dictyosteliales</taxon>
        <taxon>Dictyosteliaceae</taxon>
        <taxon>Dictyostelium</taxon>
    </lineage>
</organism>
<dbReference type="FunFam" id="3.90.70.10:FF:000288">
    <property type="entry name" value="Gamete and mating-type specific protein A"/>
    <property type="match status" value="1"/>
</dbReference>
<dbReference type="FunFam" id="3.40.33.10:FF:000049">
    <property type="entry name" value="Gamete and mating-type specific protein A"/>
    <property type="match status" value="1"/>
</dbReference>
<feature type="signal peptide" evidence="2">
    <location>
        <begin position="1"/>
        <end position="19"/>
    </location>
</feature>
<dbReference type="GO" id="GO:0004197">
    <property type="term" value="F:cysteine-type endopeptidase activity"/>
    <property type="evidence" value="ECO:0000318"/>
    <property type="project" value="GO_Central"/>
</dbReference>
<dbReference type="GO" id="GO:0006955">
    <property type="term" value="P:immune response"/>
    <property type="evidence" value="ECO:0000318"/>
    <property type="project" value="GO_Central"/>
</dbReference>
<sequence length="395" mass="43822">MKFLAKLIFLILISSCVNSQLTPNEITLIQNYHNQWRSNPNGPTPVTPISGLVYNESIATALNLNLRKCDDSYSNMYQYAQNSEWQTWATPISSFNLTSILVNIGESSKYYDWSIAGCNNISSSNCEIWTNAVWNKSKSFGCAKSICDETIVLSCSYYPAGGFKGVLPYKPTSINPSASTTPKMPNFSSGSVDWSDYQTPVRDQGECKSCWVFGSLAALESRYLIKNGVSEKSTLHLSAQNAMNCITSGCESGWPANVFDYFESSGIAFEKDYPYDAIGSDNCTSSSNKFEYSGYDSVENTKDSLIQELKNGPITIALYSDTAFQSYAGGIYDSVEEYKDVNHIVLLVGYDKPTDSWKIKNSLGTKWGELGYARITASNDKLGILLYNSFFPKFK</sequence>
<name>Q54J84_DICDI</name>
<evidence type="ECO:0000256" key="2">
    <source>
        <dbReference type="SAM" id="SignalP"/>
    </source>
</evidence>
<dbReference type="SMART" id="SM00198">
    <property type="entry name" value="SCP"/>
    <property type="match status" value="1"/>
</dbReference>
<dbReference type="InterPro" id="IPR035940">
    <property type="entry name" value="CAP_sf"/>
</dbReference>
<dbReference type="PaxDb" id="44689-DDB0187839"/>
<dbReference type="GO" id="GO:2001235">
    <property type="term" value="P:positive regulation of apoptotic signaling pathway"/>
    <property type="evidence" value="ECO:0000318"/>
    <property type="project" value="GO_Central"/>
</dbReference>
<feature type="chain" id="PRO_5018579883" description="Peptidase C1A papain C-terminal domain-containing protein" evidence="2">
    <location>
        <begin position="20"/>
        <end position="395"/>
    </location>
</feature>
<dbReference type="CDD" id="cd05380">
    <property type="entry name" value="CAP_euk"/>
    <property type="match status" value="1"/>
</dbReference>
<dbReference type="AlphaFoldDB" id="Q54J84"/>
<dbReference type="InterPro" id="IPR039417">
    <property type="entry name" value="Peptidase_C1A_papain-like"/>
</dbReference>
<dbReference type="Gene3D" id="3.40.33.10">
    <property type="entry name" value="CAP"/>
    <property type="match status" value="1"/>
</dbReference>
<dbReference type="PANTHER" id="PTHR12411">
    <property type="entry name" value="CYSTEINE PROTEASE FAMILY C1-RELATED"/>
    <property type="match status" value="1"/>
</dbReference>
<dbReference type="PhylomeDB" id="Q54J84"/>
<dbReference type="dictyBase" id="DDB_G0288221"/>
<dbReference type="Proteomes" id="UP000002195">
    <property type="component" value="Unassembled WGS sequence"/>
</dbReference>
<dbReference type="GO" id="GO:0005764">
    <property type="term" value="C:lysosome"/>
    <property type="evidence" value="ECO:0000318"/>
    <property type="project" value="GO_Central"/>
</dbReference>
<dbReference type="SMART" id="SM00645">
    <property type="entry name" value="Pept_C1"/>
    <property type="match status" value="1"/>
</dbReference>
<dbReference type="VEuPathDB" id="AmoebaDB:DDB_G0288221"/>
<dbReference type="SUPFAM" id="SSF54001">
    <property type="entry name" value="Cysteine proteinases"/>
    <property type="match status" value="1"/>
</dbReference>
<dbReference type="HOGENOM" id="CLU_611690_0_0_1"/>
<dbReference type="Pfam" id="PF00112">
    <property type="entry name" value="Peptidase_C1"/>
    <property type="match status" value="1"/>
</dbReference>
<comment type="similarity">
    <text evidence="1">Belongs to the peptidase C1 family.</text>
</comment>
<dbReference type="FunCoup" id="Q54J84">
    <property type="interactions" value="5"/>
</dbReference>
<dbReference type="GO" id="GO:0051603">
    <property type="term" value="P:proteolysis involved in protein catabolic process"/>
    <property type="evidence" value="ECO:0000318"/>
    <property type="project" value="GO_Central"/>
</dbReference>
<dbReference type="eggNOG" id="KOG1543">
    <property type="taxonomic scope" value="Eukaryota"/>
</dbReference>
<evidence type="ECO:0000256" key="1">
    <source>
        <dbReference type="ARBA" id="ARBA00008455"/>
    </source>
</evidence>
<gene>
    <name evidence="5" type="ORF">DDB_G0288221</name>
</gene>
<feature type="domain" description="Peptidase C1A papain C-terminal" evidence="4">
    <location>
        <begin position="188"/>
        <end position="393"/>
    </location>
</feature>
<dbReference type="KEGG" id="ddi:DDB_G0288221"/>
<keyword evidence="2" id="KW-0732">Signal</keyword>
<keyword evidence="6" id="KW-1185">Reference proteome</keyword>
<dbReference type="GO" id="GO:0005615">
    <property type="term" value="C:extracellular space"/>
    <property type="evidence" value="ECO:0000318"/>
    <property type="project" value="GO_Central"/>
</dbReference>
<accession>Q54J84</accession>
<dbReference type="MEROPS" id="C01.A52"/>
<evidence type="ECO:0000313" key="5">
    <source>
        <dbReference type="EMBL" id="EAL63341.1"/>
    </source>
</evidence>
<protein>
    <recommendedName>
        <fullName evidence="7">Peptidase C1A papain C-terminal domain-containing protein</fullName>
    </recommendedName>
</protein>
<dbReference type="InterPro" id="IPR038765">
    <property type="entry name" value="Papain-like_cys_pep_sf"/>
</dbReference>
<reference evidence="5 6" key="1">
    <citation type="journal article" date="2005" name="Nature">
        <title>The genome of the social amoeba Dictyostelium discoideum.</title>
        <authorList>
            <consortium name="The Dictyostelium discoideum Sequencing Consortium"/>
            <person name="Eichinger L."/>
            <person name="Pachebat J.A."/>
            <person name="Glockner G."/>
            <person name="Rajandream M.A."/>
            <person name="Sucgang R."/>
            <person name="Berriman M."/>
            <person name="Song J."/>
            <person name="Olsen R."/>
            <person name="Szafranski K."/>
            <person name="Xu Q."/>
            <person name="Tunggal B."/>
            <person name="Kummerfeld S."/>
            <person name="Madera M."/>
            <person name="Konfortov B.A."/>
            <person name="Rivero F."/>
            <person name="Bankier A.T."/>
            <person name="Lehmann R."/>
            <person name="Hamlin N."/>
            <person name="Davies R."/>
            <person name="Gaudet P."/>
            <person name="Fey P."/>
            <person name="Pilcher K."/>
            <person name="Chen G."/>
            <person name="Saunders D."/>
            <person name="Sodergren E."/>
            <person name="Davis P."/>
            <person name="Kerhornou A."/>
            <person name="Nie X."/>
            <person name="Hall N."/>
            <person name="Anjard C."/>
            <person name="Hemphill L."/>
            <person name="Bason N."/>
            <person name="Farbrother P."/>
            <person name="Desany B."/>
            <person name="Just E."/>
            <person name="Morio T."/>
            <person name="Rost R."/>
            <person name="Churcher C."/>
            <person name="Cooper J."/>
            <person name="Haydock S."/>
            <person name="van Driessche N."/>
            <person name="Cronin A."/>
            <person name="Goodhead I."/>
            <person name="Muzny D."/>
            <person name="Mourier T."/>
            <person name="Pain A."/>
            <person name="Lu M."/>
            <person name="Harper D."/>
            <person name="Lindsay R."/>
            <person name="Hauser H."/>
            <person name="James K."/>
            <person name="Quiles M."/>
            <person name="Madan Babu M."/>
            <person name="Saito T."/>
            <person name="Buchrieser C."/>
            <person name="Wardroper A."/>
            <person name="Felder M."/>
            <person name="Thangavelu M."/>
            <person name="Johnson D."/>
            <person name="Knights A."/>
            <person name="Loulseged H."/>
            <person name="Mungall K."/>
            <person name="Oliver K."/>
            <person name="Price C."/>
            <person name="Quail M.A."/>
            <person name="Urushihara H."/>
            <person name="Hernandez J."/>
            <person name="Rabbinowitsch E."/>
            <person name="Steffen D."/>
            <person name="Sanders M."/>
            <person name="Ma J."/>
            <person name="Kohara Y."/>
            <person name="Sharp S."/>
            <person name="Simmonds M."/>
            <person name="Spiegler S."/>
            <person name="Tivey A."/>
            <person name="Sugano S."/>
            <person name="White B."/>
            <person name="Walker D."/>
            <person name="Woodward J."/>
            <person name="Winckler T."/>
            <person name="Tanaka Y."/>
            <person name="Shaulsky G."/>
            <person name="Schleicher M."/>
            <person name="Weinstock G."/>
            <person name="Rosenthal A."/>
            <person name="Cox E.C."/>
            <person name="Chisholm R.L."/>
            <person name="Gibbs R."/>
            <person name="Loomis W.F."/>
            <person name="Platzer M."/>
            <person name="Kay R.R."/>
            <person name="Williams J."/>
            <person name="Dear P.H."/>
            <person name="Noegel A.A."/>
            <person name="Barrell B."/>
            <person name="Kuspa A."/>
        </authorList>
    </citation>
    <scope>NUCLEOTIDE SEQUENCE [LARGE SCALE GENOMIC DNA]</scope>
    <source>
        <strain evidence="5 6">AX4</strain>
    </source>
</reference>